<keyword evidence="4 7" id="KW-0812">Transmembrane</keyword>
<dbReference type="PATRIC" id="fig|294.132.peg.1490"/>
<dbReference type="Pfam" id="PF00528">
    <property type="entry name" value="BPD_transp_1"/>
    <property type="match status" value="2"/>
</dbReference>
<dbReference type="EMBL" id="LACC01000016">
    <property type="protein sequence ID" value="KJZ45863.1"/>
    <property type="molecule type" value="Genomic_DNA"/>
</dbReference>
<dbReference type="CDD" id="cd06261">
    <property type="entry name" value="TM_PBP2"/>
    <property type="match status" value="2"/>
</dbReference>
<evidence type="ECO:0000313" key="9">
    <source>
        <dbReference type="EMBL" id="KJZ45863.1"/>
    </source>
</evidence>
<dbReference type="AlphaFoldDB" id="A0A0F4TN36"/>
<dbReference type="PANTHER" id="PTHR30151">
    <property type="entry name" value="ALKANE SULFONATE ABC TRANSPORTER-RELATED, MEMBRANE SUBUNIT"/>
    <property type="match status" value="1"/>
</dbReference>
<feature type="transmembrane region" description="Helical" evidence="7">
    <location>
        <begin position="117"/>
        <end position="138"/>
    </location>
</feature>
<comment type="similarity">
    <text evidence="7">Belongs to the binding-protein-dependent transport system permease family.</text>
</comment>
<gene>
    <name evidence="9" type="ORF">VC35_13620</name>
</gene>
<proteinExistence type="inferred from homology"/>
<comment type="caution">
    <text evidence="9">The sequence shown here is derived from an EMBL/GenBank/DDBJ whole genome shotgun (WGS) entry which is preliminary data.</text>
</comment>
<sequence>MARVSLLSLPLAAPPLENQRLWPSLNRRLLPWLLPITLFTLWWLASRNHWMSEQILPAPSLVWSSALELSQGELWSHLWISLQRLFWGLLAGISAGAVLGAALGFSRRLERLVFPTFAGLAQVPTLAWIPLFMVFFGIGEVLKLVVLIKAIVVPVTLHALVGVRDAQPKLREAAAVLRLPRHLLIRRLVLPAALPAFMAGVRLALAAGWTSLLAVELLASSEGIGYLMVWARQLFMLDIVFVCIVVIGLIGVAMDRGIGLLDRKLVHWPHPATAEIRRGPRYQGWQRLQPWLLPLALLALWQLASDQQWIDANILVSPLAVLHTTWNGLLDGTLIGGMALSLGRTLGGLLLGGGLGFTLGLLLGLSRTSERVLGPTLAAIRQIAIFAWVPLLTAWFGLGELAKWVFVALAAFFPLFIATQRSVAHLSPQLNEAAQVLRLNLRQRLGRLVLPGAAPGIFAGLRLSLIYAWLGTIGAEYFMPSNGGIGSQMIGAQQLLRMDLIMAGMLLVGLTGALLNLIGQRLEIRATRWRHA</sequence>
<dbReference type="OrthoDB" id="5298727at2"/>
<evidence type="ECO:0000256" key="6">
    <source>
        <dbReference type="ARBA" id="ARBA00023136"/>
    </source>
</evidence>
<dbReference type="Proteomes" id="UP000033588">
    <property type="component" value="Unassembled WGS sequence"/>
</dbReference>
<evidence type="ECO:0000259" key="8">
    <source>
        <dbReference type="PROSITE" id="PS50928"/>
    </source>
</evidence>
<feature type="transmembrane region" description="Helical" evidence="7">
    <location>
        <begin position="144"/>
        <end position="163"/>
    </location>
</feature>
<comment type="subcellular location">
    <subcellularLocation>
        <location evidence="1 7">Cell membrane</location>
        <topology evidence="1 7">Multi-pass membrane protein</topology>
    </subcellularLocation>
</comment>
<dbReference type="InterPro" id="IPR000515">
    <property type="entry name" value="MetI-like"/>
</dbReference>
<feature type="transmembrane region" description="Helical" evidence="7">
    <location>
        <begin position="234"/>
        <end position="254"/>
    </location>
</feature>
<evidence type="ECO:0000256" key="2">
    <source>
        <dbReference type="ARBA" id="ARBA00022448"/>
    </source>
</evidence>
<evidence type="ECO:0000256" key="1">
    <source>
        <dbReference type="ARBA" id="ARBA00004651"/>
    </source>
</evidence>
<evidence type="ECO:0000256" key="4">
    <source>
        <dbReference type="ARBA" id="ARBA00022692"/>
    </source>
</evidence>
<dbReference type="Gene3D" id="1.10.3720.10">
    <property type="entry name" value="MetI-like"/>
    <property type="match status" value="2"/>
</dbReference>
<keyword evidence="2 7" id="KW-0813">Transport</keyword>
<evidence type="ECO:0000256" key="3">
    <source>
        <dbReference type="ARBA" id="ARBA00022475"/>
    </source>
</evidence>
<keyword evidence="3" id="KW-1003">Cell membrane</keyword>
<dbReference type="GO" id="GO:0055085">
    <property type="term" value="P:transmembrane transport"/>
    <property type="evidence" value="ECO:0007669"/>
    <property type="project" value="InterPro"/>
</dbReference>
<reference evidence="9 10" key="1">
    <citation type="submission" date="2015-03" db="EMBL/GenBank/DDBJ databases">
        <title>Comparative genomics of Pseudomonas insights into diversity of traits involved in vanlence and defense.</title>
        <authorList>
            <person name="Qin Y."/>
        </authorList>
    </citation>
    <scope>NUCLEOTIDE SEQUENCE [LARGE SCALE GENOMIC DNA]</scope>
    <source>
        <strain evidence="9 10">C8</strain>
    </source>
</reference>
<keyword evidence="5 7" id="KW-1133">Transmembrane helix</keyword>
<accession>A0A0F4TN36</accession>
<evidence type="ECO:0000256" key="7">
    <source>
        <dbReference type="RuleBase" id="RU363032"/>
    </source>
</evidence>
<feature type="transmembrane region" description="Helical" evidence="7">
    <location>
        <begin position="85"/>
        <end position="105"/>
    </location>
</feature>
<dbReference type="InterPro" id="IPR035906">
    <property type="entry name" value="MetI-like_sf"/>
</dbReference>
<feature type="transmembrane region" description="Helical" evidence="7">
    <location>
        <begin position="445"/>
        <end position="470"/>
    </location>
</feature>
<evidence type="ECO:0000256" key="5">
    <source>
        <dbReference type="ARBA" id="ARBA00022989"/>
    </source>
</evidence>
<dbReference type="GO" id="GO:0005886">
    <property type="term" value="C:plasma membrane"/>
    <property type="evidence" value="ECO:0007669"/>
    <property type="project" value="UniProtKB-SubCell"/>
</dbReference>
<feature type="domain" description="ABC transmembrane type-1" evidence="8">
    <location>
        <begin position="74"/>
        <end position="255"/>
    </location>
</feature>
<dbReference type="PROSITE" id="PS50928">
    <property type="entry name" value="ABC_TM1"/>
    <property type="match status" value="2"/>
</dbReference>
<feature type="transmembrane region" description="Helical" evidence="7">
    <location>
        <begin position="346"/>
        <end position="366"/>
    </location>
</feature>
<dbReference type="SUPFAM" id="SSF161098">
    <property type="entry name" value="MetI-like"/>
    <property type="match status" value="2"/>
</dbReference>
<protein>
    <submittedName>
        <fullName evidence="9">ABC transporter permease</fullName>
    </submittedName>
</protein>
<feature type="transmembrane region" description="Helical" evidence="7">
    <location>
        <begin position="378"/>
        <end position="398"/>
    </location>
</feature>
<dbReference type="PANTHER" id="PTHR30151:SF38">
    <property type="entry name" value="ALIPHATIC SULFONATES TRANSPORT PERMEASE PROTEIN SSUC-RELATED"/>
    <property type="match status" value="1"/>
</dbReference>
<feature type="transmembrane region" description="Helical" evidence="7">
    <location>
        <begin position="29"/>
        <end position="45"/>
    </location>
</feature>
<evidence type="ECO:0000313" key="10">
    <source>
        <dbReference type="Proteomes" id="UP000033588"/>
    </source>
</evidence>
<organism evidence="9 10">
    <name type="scientific">Pseudomonas fluorescens</name>
    <dbReference type="NCBI Taxonomy" id="294"/>
    <lineage>
        <taxon>Bacteria</taxon>
        <taxon>Pseudomonadati</taxon>
        <taxon>Pseudomonadota</taxon>
        <taxon>Gammaproteobacteria</taxon>
        <taxon>Pseudomonadales</taxon>
        <taxon>Pseudomonadaceae</taxon>
        <taxon>Pseudomonas</taxon>
    </lineage>
</organism>
<name>A0A0F4TN36_PSEFL</name>
<feature type="transmembrane region" description="Helical" evidence="7">
    <location>
        <begin position="188"/>
        <end position="214"/>
    </location>
</feature>
<keyword evidence="6 7" id="KW-0472">Membrane</keyword>
<feature type="domain" description="ABC transmembrane type-1" evidence="8">
    <location>
        <begin position="338"/>
        <end position="519"/>
    </location>
</feature>
<dbReference type="RefSeq" id="WP_046040736.1">
    <property type="nucleotide sequence ID" value="NZ_LACC01000016.1"/>
</dbReference>
<feature type="transmembrane region" description="Helical" evidence="7">
    <location>
        <begin position="500"/>
        <end position="518"/>
    </location>
</feature>